<dbReference type="AlphaFoldDB" id="A0A6V8K2E6"/>
<feature type="region of interest" description="Disordered" evidence="1">
    <location>
        <begin position="110"/>
        <end position="136"/>
    </location>
</feature>
<organism evidence="2 3">
    <name type="scientific">Phytohabitans houttuyneae</name>
    <dbReference type="NCBI Taxonomy" id="1076126"/>
    <lineage>
        <taxon>Bacteria</taxon>
        <taxon>Bacillati</taxon>
        <taxon>Actinomycetota</taxon>
        <taxon>Actinomycetes</taxon>
        <taxon>Micromonosporales</taxon>
        <taxon>Micromonosporaceae</taxon>
    </lineage>
</organism>
<sequence>MRADCEVAAGVAGFGPAVTPAPTLARVPLDVAGVHEAERGSGQGREDGRMAGHVFGDAFAADEAGADELVGVALVALGAGGADGGAAVAARLVDHPIRHAGRIDRGEDAAGVGLHGEAGAGEPDRPDASGGPAHVGEPVLVVRSGGAGQGL</sequence>
<evidence type="ECO:0000256" key="1">
    <source>
        <dbReference type="SAM" id="MobiDB-lite"/>
    </source>
</evidence>
<name>A0A6V8K2E6_9ACTN</name>
<accession>A0A6V8K2E6</accession>
<dbReference type="Proteomes" id="UP000482800">
    <property type="component" value="Unassembled WGS sequence"/>
</dbReference>
<proteinExistence type="predicted"/>
<dbReference type="EMBL" id="BLPF01000001">
    <property type="protein sequence ID" value="GFJ76468.1"/>
    <property type="molecule type" value="Genomic_DNA"/>
</dbReference>
<evidence type="ECO:0000313" key="3">
    <source>
        <dbReference type="Proteomes" id="UP000482800"/>
    </source>
</evidence>
<comment type="caution">
    <text evidence="2">The sequence shown here is derived from an EMBL/GenBank/DDBJ whole genome shotgun (WGS) entry which is preliminary data.</text>
</comment>
<protein>
    <submittedName>
        <fullName evidence="2">Uncharacterized protein</fullName>
    </submittedName>
</protein>
<reference evidence="2 3" key="1">
    <citation type="submission" date="2020-03" db="EMBL/GenBank/DDBJ databases">
        <title>Whole genome shotgun sequence of Phytohabitans houttuyneae NBRC 108639.</title>
        <authorList>
            <person name="Komaki H."/>
            <person name="Tamura T."/>
        </authorList>
    </citation>
    <scope>NUCLEOTIDE SEQUENCE [LARGE SCALE GENOMIC DNA]</scope>
    <source>
        <strain evidence="2 3">NBRC 108639</strain>
    </source>
</reference>
<evidence type="ECO:0000313" key="2">
    <source>
        <dbReference type="EMBL" id="GFJ76468.1"/>
    </source>
</evidence>
<keyword evidence="3" id="KW-1185">Reference proteome</keyword>
<gene>
    <name evidence="2" type="ORF">Phou_006480</name>
</gene>
<reference evidence="2 3" key="2">
    <citation type="submission" date="2020-03" db="EMBL/GenBank/DDBJ databases">
        <authorList>
            <person name="Ichikawa N."/>
            <person name="Kimura A."/>
            <person name="Kitahashi Y."/>
            <person name="Uohara A."/>
        </authorList>
    </citation>
    <scope>NUCLEOTIDE SEQUENCE [LARGE SCALE GENOMIC DNA]</scope>
    <source>
        <strain evidence="2 3">NBRC 108639</strain>
    </source>
</reference>